<dbReference type="EMBL" id="BJMD01000024">
    <property type="protein sequence ID" value="GEB20659.1"/>
    <property type="molecule type" value="Genomic_DNA"/>
</dbReference>
<gene>
    <name evidence="3" type="ORF">AAU01_34140</name>
</gene>
<dbReference type="Gene3D" id="6.10.250.660">
    <property type="match status" value="1"/>
</dbReference>
<dbReference type="RefSeq" id="WP_141285625.1">
    <property type="nucleotide sequence ID" value="NZ_BAAAWK010000001.1"/>
</dbReference>
<keyword evidence="1" id="KW-0175">Coiled coil</keyword>
<feature type="transmembrane region" description="Helical" evidence="2">
    <location>
        <begin position="6"/>
        <end position="24"/>
    </location>
</feature>
<evidence type="ECO:0008006" key="5">
    <source>
        <dbReference type="Google" id="ProtNLM"/>
    </source>
</evidence>
<proteinExistence type="predicted"/>
<organism evidence="3 4">
    <name type="scientific">Paenarthrobacter aurescens</name>
    <name type="common">Arthrobacter aurescens</name>
    <dbReference type="NCBI Taxonomy" id="43663"/>
    <lineage>
        <taxon>Bacteria</taxon>
        <taxon>Bacillati</taxon>
        <taxon>Actinomycetota</taxon>
        <taxon>Actinomycetes</taxon>
        <taxon>Micrococcales</taxon>
        <taxon>Micrococcaceae</taxon>
        <taxon>Paenarthrobacter</taxon>
    </lineage>
</organism>
<evidence type="ECO:0000313" key="3">
    <source>
        <dbReference type="EMBL" id="GEB20659.1"/>
    </source>
</evidence>
<keyword evidence="2" id="KW-0472">Membrane</keyword>
<reference evidence="3 4" key="1">
    <citation type="submission" date="2019-06" db="EMBL/GenBank/DDBJ databases">
        <title>Whole genome shotgun sequence of Paenarthrobacter aurescens NBRC 12136.</title>
        <authorList>
            <person name="Hosoyama A."/>
            <person name="Uohara A."/>
            <person name="Ohji S."/>
            <person name="Ichikawa N."/>
        </authorList>
    </citation>
    <scope>NUCLEOTIDE SEQUENCE [LARGE SCALE GENOMIC DNA]</scope>
    <source>
        <strain evidence="3 4">NBRC 12136</strain>
    </source>
</reference>
<evidence type="ECO:0000256" key="1">
    <source>
        <dbReference type="SAM" id="Coils"/>
    </source>
</evidence>
<keyword evidence="2" id="KW-1133">Transmembrane helix</keyword>
<accession>A0A4Y3NPI1</accession>
<dbReference type="InterPro" id="IPR019933">
    <property type="entry name" value="DivIVA_domain"/>
</dbReference>
<feature type="coiled-coil region" evidence="1">
    <location>
        <begin position="71"/>
        <end position="98"/>
    </location>
</feature>
<dbReference type="OrthoDB" id="3404379at2"/>
<keyword evidence="2" id="KW-0812">Transmembrane</keyword>
<dbReference type="Proteomes" id="UP000317715">
    <property type="component" value="Unassembled WGS sequence"/>
</dbReference>
<sequence length="113" mass="12254">MDTVSLFLVFLAIVLVGAALYLGAGMVKGRSIGSGLEQPVPGLPAVLLPEEAKPVDVDSVRFALGLRGYRMDQVDQVLDELKEQLQAKDLEIERLKALVQPRLEDGESGRAPR</sequence>
<evidence type="ECO:0000256" key="2">
    <source>
        <dbReference type="SAM" id="Phobius"/>
    </source>
</evidence>
<dbReference type="GeneID" id="97301636"/>
<comment type="caution">
    <text evidence="3">The sequence shown here is derived from an EMBL/GenBank/DDBJ whole genome shotgun (WGS) entry which is preliminary data.</text>
</comment>
<dbReference type="AlphaFoldDB" id="A0A4Y3NPI1"/>
<name>A0A4Y3NPI1_PAEAU</name>
<dbReference type="NCBIfam" id="TIGR03544">
    <property type="entry name" value="DivI1A_domain"/>
    <property type="match status" value="1"/>
</dbReference>
<evidence type="ECO:0000313" key="4">
    <source>
        <dbReference type="Proteomes" id="UP000317715"/>
    </source>
</evidence>
<protein>
    <recommendedName>
        <fullName evidence="5">DivIVA domain-containing protein</fullName>
    </recommendedName>
</protein>
<keyword evidence="4" id="KW-1185">Reference proteome</keyword>